<dbReference type="Proteomes" id="UP001596289">
    <property type="component" value="Unassembled WGS sequence"/>
</dbReference>
<protein>
    <submittedName>
        <fullName evidence="1">Uncharacterized protein</fullName>
    </submittedName>
</protein>
<name>A0ABW1RCF2_9LACO</name>
<evidence type="ECO:0000313" key="2">
    <source>
        <dbReference type="Proteomes" id="UP001596289"/>
    </source>
</evidence>
<evidence type="ECO:0000313" key="1">
    <source>
        <dbReference type="EMBL" id="MFC6170337.1"/>
    </source>
</evidence>
<comment type="caution">
    <text evidence="1">The sequence shown here is derived from an EMBL/GenBank/DDBJ whole genome shotgun (WGS) entry which is preliminary data.</text>
</comment>
<sequence>MTNAEIFTAAWVLAKQGAKRFGGSSKDFFACSLKITYTNKGENKMTGLNGYRKVIRDSKDFNEDTALTLDRSELQNQIIETVVPMFFRSEKKISTWTRNMKCTMIISKDFPTAEKAQVLVDKINAVNDEKLFRPASARKGNKGKIVVSFGFSKLRLFY</sequence>
<reference evidence="2" key="1">
    <citation type="journal article" date="2019" name="Int. J. Syst. Evol. Microbiol.">
        <title>The Global Catalogue of Microorganisms (GCM) 10K type strain sequencing project: providing services to taxonomists for standard genome sequencing and annotation.</title>
        <authorList>
            <consortium name="The Broad Institute Genomics Platform"/>
            <consortium name="The Broad Institute Genome Sequencing Center for Infectious Disease"/>
            <person name="Wu L."/>
            <person name="Ma J."/>
        </authorList>
    </citation>
    <scope>NUCLEOTIDE SEQUENCE [LARGE SCALE GENOMIC DNA]</scope>
    <source>
        <strain evidence="2">CCM 8904</strain>
    </source>
</reference>
<dbReference type="RefSeq" id="WP_125552670.1">
    <property type="nucleotide sequence ID" value="NZ_JBHSSL010000041.1"/>
</dbReference>
<gene>
    <name evidence="1" type="ORF">ACFQGP_07095</name>
</gene>
<proteinExistence type="predicted"/>
<accession>A0ABW1RCF2</accession>
<dbReference type="EMBL" id="JBHSSL010000041">
    <property type="protein sequence ID" value="MFC6170337.1"/>
    <property type="molecule type" value="Genomic_DNA"/>
</dbReference>
<organism evidence="1 2">
    <name type="scientific">Loigolactobacillus jiayinensis</name>
    <dbReference type="NCBI Taxonomy" id="2486016"/>
    <lineage>
        <taxon>Bacteria</taxon>
        <taxon>Bacillati</taxon>
        <taxon>Bacillota</taxon>
        <taxon>Bacilli</taxon>
        <taxon>Lactobacillales</taxon>
        <taxon>Lactobacillaceae</taxon>
        <taxon>Loigolactobacillus</taxon>
    </lineage>
</organism>
<keyword evidence="2" id="KW-1185">Reference proteome</keyword>